<dbReference type="InterPro" id="IPR002502">
    <property type="entry name" value="Amidase_domain"/>
</dbReference>
<organism evidence="8 9">
    <name type="scientific">Thiopseudomonas denitrificans</name>
    <dbReference type="NCBI Taxonomy" id="1501432"/>
    <lineage>
        <taxon>Bacteria</taxon>
        <taxon>Pseudomonadati</taxon>
        <taxon>Pseudomonadota</taxon>
        <taxon>Gammaproteobacteria</taxon>
        <taxon>Pseudomonadales</taxon>
        <taxon>Pseudomonadaceae</taxon>
        <taxon>Thiopseudomonas</taxon>
    </lineage>
</organism>
<dbReference type="GO" id="GO:0071555">
    <property type="term" value="P:cell wall organization"/>
    <property type="evidence" value="ECO:0007669"/>
    <property type="project" value="UniProtKB-KW"/>
</dbReference>
<keyword evidence="5" id="KW-0961">Cell wall biogenesis/degradation</keyword>
<dbReference type="GO" id="GO:0009253">
    <property type="term" value="P:peptidoglycan catabolic process"/>
    <property type="evidence" value="ECO:0007669"/>
    <property type="project" value="InterPro"/>
</dbReference>
<evidence type="ECO:0000259" key="7">
    <source>
        <dbReference type="SMART" id="SM00644"/>
    </source>
</evidence>
<feature type="signal peptide" evidence="6">
    <location>
        <begin position="1"/>
        <end position="17"/>
    </location>
</feature>
<keyword evidence="9" id="KW-1185">Reference proteome</keyword>
<dbReference type="EC" id="3.5.1.28" evidence="3"/>
<name>A0A4R6TY87_9GAMM</name>
<keyword evidence="6" id="KW-0732">Signal</keyword>
<dbReference type="AlphaFoldDB" id="A0A4R6TY87"/>
<evidence type="ECO:0000256" key="2">
    <source>
        <dbReference type="ARBA" id="ARBA00007553"/>
    </source>
</evidence>
<evidence type="ECO:0000256" key="5">
    <source>
        <dbReference type="ARBA" id="ARBA00023316"/>
    </source>
</evidence>
<evidence type="ECO:0000256" key="3">
    <source>
        <dbReference type="ARBA" id="ARBA00011901"/>
    </source>
</evidence>
<gene>
    <name evidence="8" type="ORF">DFQ45_108133</name>
</gene>
<protein>
    <recommendedName>
        <fullName evidence="3">N-acetylmuramoyl-L-alanine amidase</fullName>
        <ecNumber evidence="3">3.5.1.28</ecNumber>
    </recommendedName>
</protein>
<evidence type="ECO:0000256" key="4">
    <source>
        <dbReference type="ARBA" id="ARBA00022801"/>
    </source>
</evidence>
<dbReference type="Gene3D" id="1.10.101.10">
    <property type="entry name" value="PGBD-like superfamily/PGBD"/>
    <property type="match status" value="1"/>
</dbReference>
<dbReference type="InterPro" id="IPR051206">
    <property type="entry name" value="NAMLAA_amidase_2"/>
</dbReference>
<proteinExistence type="inferred from homology"/>
<dbReference type="PROSITE" id="PS51257">
    <property type="entry name" value="PROKAR_LIPOPROTEIN"/>
    <property type="match status" value="1"/>
</dbReference>
<dbReference type="SUPFAM" id="SSF55846">
    <property type="entry name" value="N-acetylmuramoyl-L-alanine amidase-like"/>
    <property type="match status" value="1"/>
</dbReference>
<dbReference type="PANTHER" id="PTHR30417">
    <property type="entry name" value="N-ACETYLMURAMOYL-L-ALANINE AMIDASE AMID"/>
    <property type="match status" value="1"/>
</dbReference>
<comment type="catalytic activity">
    <reaction evidence="1">
        <text>Hydrolyzes the link between N-acetylmuramoyl residues and L-amino acid residues in certain cell-wall glycopeptides.</text>
        <dbReference type="EC" id="3.5.1.28"/>
    </reaction>
</comment>
<feature type="chain" id="PRO_5020927184" description="N-acetylmuramoyl-L-alanine amidase" evidence="6">
    <location>
        <begin position="18"/>
        <end position="257"/>
    </location>
</feature>
<dbReference type="Gene3D" id="3.40.80.10">
    <property type="entry name" value="Peptidoglycan recognition protein-like"/>
    <property type="match status" value="1"/>
</dbReference>
<dbReference type="InterPro" id="IPR036365">
    <property type="entry name" value="PGBD-like_sf"/>
</dbReference>
<dbReference type="GO" id="GO:0009254">
    <property type="term" value="P:peptidoglycan turnover"/>
    <property type="evidence" value="ECO:0007669"/>
    <property type="project" value="TreeGrafter"/>
</dbReference>
<dbReference type="SUPFAM" id="SSF47090">
    <property type="entry name" value="PGBD-like"/>
    <property type="match status" value="1"/>
</dbReference>
<reference evidence="8 9" key="1">
    <citation type="submission" date="2019-03" db="EMBL/GenBank/DDBJ databases">
        <title>Genomic Encyclopedia of Type Strains, Phase IV (KMG-IV): sequencing the most valuable type-strain genomes for metagenomic binning, comparative biology and taxonomic classification.</title>
        <authorList>
            <person name="Goeker M."/>
        </authorList>
    </citation>
    <scope>NUCLEOTIDE SEQUENCE [LARGE SCALE GENOMIC DNA]</scope>
    <source>
        <strain evidence="8 9">DSM 28679</strain>
    </source>
</reference>
<dbReference type="EMBL" id="SNYK01000008">
    <property type="protein sequence ID" value="TDQ37353.1"/>
    <property type="molecule type" value="Genomic_DNA"/>
</dbReference>
<dbReference type="SMART" id="SM00644">
    <property type="entry name" value="Ami_2"/>
    <property type="match status" value="1"/>
</dbReference>
<evidence type="ECO:0000256" key="1">
    <source>
        <dbReference type="ARBA" id="ARBA00001561"/>
    </source>
</evidence>
<dbReference type="InterPro" id="IPR036505">
    <property type="entry name" value="Amidase/PGRP_sf"/>
</dbReference>
<evidence type="ECO:0000313" key="8">
    <source>
        <dbReference type="EMBL" id="TDQ37353.1"/>
    </source>
</evidence>
<comment type="caution">
    <text evidence="8">The sequence shown here is derived from an EMBL/GenBank/DDBJ whole genome shotgun (WGS) entry which is preliminary data.</text>
</comment>
<dbReference type="Proteomes" id="UP000294575">
    <property type="component" value="Unassembled WGS sequence"/>
</dbReference>
<dbReference type="CDD" id="cd06583">
    <property type="entry name" value="PGRP"/>
    <property type="match status" value="1"/>
</dbReference>
<keyword evidence="4" id="KW-0378">Hydrolase</keyword>
<accession>A0A4R6TY87</accession>
<dbReference type="GO" id="GO:0008745">
    <property type="term" value="F:N-acetylmuramoyl-L-alanine amidase activity"/>
    <property type="evidence" value="ECO:0007669"/>
    <property type="project" value="UniProtKB-EC"/>
</dbReference>
<evidence type="ECO:0000256" key="6">
    <source>
        <dbReference type="SAM" id="SignalP"/>
    </source>
</evidence>
<dbReference type="Pfam" id="PF01510">
    <property type="entry name" value="Amidase_2"/>
    <property type="match status" value="1"/>
</dbReference>
<dbReference type="Pfam" id="PF01471">
    <property type="entry name" value="PG_binding_1"/>
    <property type="match status" value="1"/>
</dbReference>
<dbReference type="OrthoDB" id="9794842at2"/>
<comment type="similarity">
    <text evidence="2">Belongs to the N-acetylmuramoyl-L-alanine amidase 2 family.</text>
</comment>
<dbReference type="GO" id="GO:0019867">
    <property type="term" value="C:outer membrane"/>
    <property type="evidence" value="ECO:0007669"/>
    <property type="project" value="TreeGrafter"/>
</dbReference>
<dbReference type="PANTHER" id="PTHR30417:SF1">
    <property type="entry name" value="N-ACETYLMURAMOYL-L-ALANINE AMIDASE AMID"/>
    <property type="match status" value="1"/>
</dbReference>
<sequence>MVRTTILLFGLILSACAQLPVDTSRQSGSYDHRVQWIVLHYTAAGSQRSLELLTTTDVSSHYLLDGKRIYRLVDERHRAWHAGDSQWQGRTWLNSSTIGIEMVHQGYVETADGRQWQVWNRELVDALVLLLKDITARYGMGVDSIVGHADIAPQRKVDPGPLFPWFRLAQEGLIRWPLHGDIVQQQPLFERELPDPSWFQQQLRALGYAVEPTGELDGQTRNVLAVVQMKYRPQLFDGEPDAETAAILWSLVRQQSS</sequence>
<evidence type="ECO:0000313" key="9">
    <source>
        <dbReference type="Proteomes" id="UP000294575"/>
    </source>
</evidence>
<dbReference type="FunFam" id="3.40.80.10:FF:000003">
    <property type="entry name" value="N-acetylmuramoyl-L-alanine amidase"/>
    <property type="match status" value="1"/>
</dbReference>
<dbReference type="RefSeq" id="WP_101495762.1">
    <property type="nucleotide sequence ID" value="NZ_LNJZ01000003.1"/>
</dbReference>
<dbReference type="InterPro" id="IPR002477">
    <property type="entry name" value="Peptidoglycan-bd-like"/>
</dbReference>
<feature type="domain" description="N-acetylmuramoyl-L-alanine amidase" evidence="7">
    <location>
        <begin position="22"/>
        <end position="160"/>
    </location>
</feature>
<dbReference type="InterPro" id="IPR036366">
    <property type="entry name" value="PGBDSf"/>
</dbReference>